<feature type="domain" description="MSP" evidence="6">
    <location>
        <begin position="10"/>
        <end position="131"/>
    </location>
</feature>
<reference evidence="7 8" key="1">
    <citation type="submission" date="2024-02" db="EMBL/GenBank/DDBJ databases">
        <title>High-quality chromosome-scale genome assembly of Pensacola bahiagrass (Paspalum notatum Flugge var. saurae).</title>
        <authorList>
            <person name="Vega J.M."/>
            <person name="Podio M."/>
            <person name="Orjuela J."/>
            <person name="Siena L.A."/>
            <person name="Pessino S.C."/>
            <person name="Combes M.C."/>
            <person name="Mariac C."/>
            <person name="Albertini E."/>
            <person name="Pupilli F."/>
            <person name="Ortiz J.P.A."/>
            <person name="Leblanc O."/>
        </authorList>
    </citation>
    <scope>NUCLEOTIDE SEQUENCE [LARGE SCALE GENOMIC DNA]</scope>
    <source>
        <strain evidence="7">R1</strain>
        <tissue evidence="7">Leaf</tissue>
    </source>
</reference>
<evidence type="ECO:0000313" key="7">
    <source>
        <dbReference type="EMBL" id="WVZ84972.1"/>
    </source>
</evidence>
<dbReference type="Gene3D" id="2.60.40.10">
    <property type="entry name" value="Immunoglobulins"/>
    <property type="match status" value="1"/>
</dbReference>
<keyword evidence="8" id="KW-1185">Reference proteome</keyword>
<gene>
    <name evidence="7" type="ORF">U9M48_031937</name>
</gene>
<dbReference type="GO" id="GO:0005886">
    <property type="term" value="C:plasma membrane"/>
    <property type="evidence" value="ECO:0007669"/>
    <property type="project" value="TreeGrafter"/>
</dbReference>
<accession>A0AAQ3X495</accession>
<dbReference type="GO" id="GO:0061817">
    <property type="term" value="P:endoplasmic reticulum-plasma membrane tethering"/>
    <property type="evidence" value="ECO:0007669"/>
    <property type="project" value="TreeGrafter"/>
</dbReference>
<evidence type="ECO:0000256" key="4">
    <source>
        <dbReference type="ARBA" id="ARBA00022989"/>
    </source>
</evidence>
<keyword evidence="3" id="KW-0812">Transmembrane</keyword>
<comment type="subcellular location">
    <subcellularLocation>
        <location evidence="1">Membrane</location>
        <topology evidence="1">Single-pass type IV membrane protein</topology>
    </subcellularLocation>
</comment>
<evidence type="ECO:0000259" key="6">
    <source>
        <dbReference type="PROSITE" id="PS50202"/>
    </source>
</evidence>
<name>A0AAQ3X495_PASNO</name>
<dbReference type="Pfam" id="PF00635">
    <property type="entry name" value="Motile_Sperm"/>
    <property type="match status" value="1"/>
</dbReference>
<evidence type="ECO:0000256" key="1">
    <source>
        <dbReference type="ARBA" id="ARBA00004211"/>
    </source>
</evidence>
<dbReference type="GO" id="GO:0005789">
    <property type="term" value="C:endoplasmic reticulum membrane"/>
    <property type="evidence" value="ECO:0007669"/>
    <property type="project" value="InterPro"/>
</dbReference>
<organism evidence="7 8">
    <name type="scientific">Paspalum notatum var. saurae</name>
    <dbReference type="NCBI Taxonomy" id="547442"/>
    <lineage>
        <taxon>Eukaryota</taxon>
        <taxon>Viridiplantae</taxon>
        <taxon>Streptophyta</taxon>
        <taxon>Embryophyta</taxon>
        <taxon>Tracheophyta</taxon>
        <taxon>Spermatophyta</taxon>
        <taxon>Magnoliopsida</taxon>
        <taxon>Liliopsida</taxon>
        <taxon>Poales</taxon>
        <taxon>Poaceae</taxon>
        <taxon>PACMAD clade</taxon>
        <taxon>Panicoideae</taxon>
        <taxon>Andropogonodae</taxon>
        <taxon>Paspaleae</taxon>
        <taxon>Paspalinae</taxon>
        <taxon>Paspalum</taxon>
    </lineage>
</organism>
<dbReference type="AlphaFoldDB" id="A0AAQ3X495"/>
<evidence type="ECO:0000256" key="2">
    <source>
        <dbReference type="ARBA" id="ARBA00008932"/>
    </source>
</evidence>
<dbReference type="InterPro" id="IPR013783">
    <property type="entry name" value="Ig-like_fold"/>
</dbReference>
<dbReference type="PROSITE" id="PS50202">
    <property type="entry name" value="MSP"/>
    <property type="match status" value="1"/>
</dbReference>
<dbReference type="Proteomes" id="UP001341281">
    <property type="component" value="Chromosome 07"/>
</dbReference>
<sequence>MISSSSDDDILGIEPLELRFAIEPNKEISDEVELTNKTGNYVAFNINTRESQLQYCAEPNKGIVRPRSKRTVKIILLQAQEIATKESMPHADEFIVQSTKVAAADKEITEDMFNNEAGNKVVDEVSVMVVI</sequence>
<dbReference type="InterPro" id="IPR016763">
    <property type="entry name" value="VAP"/>
</dbReference>
<dbReference type="SUPFAM" id="SSF49354">
    <property type="entry name" value="PapD-like"/>
    <property type="match status" value="1"/>
</dbReference>
<dbReference type="InterPro" id="IPR008962">
    <property type="entry name" value="PapD-like_sf"/>
</dbReference>
<dbReference type="EMBL" id="CP144751">
    <property type="protein sequence ID" value="WVZ84972.1"/>
    <property type="molecule type" value="Genomic_DNA"/>
</dbReference>
<evidence type="ECO:0000313" key="8">
    <source>
        <dbReference type="Proteomes" id="UP001341281"/>
    </source>
</evidence>
<keyword evidence="5" id="KW-0472">Membrane</keyword>
<dbReference type="PANTHER" id="PTHR10809:SF6">
    <property type="entry name" value="AT11025P-RELATED"/>
    <property type="match status" value="1"/>
</dbReference>
<evidence type="ECO:0000256" key="5">
    <source>
        <dbReference type="ARBA" id="ARBA00023136"/>
    </source>
</evidence>
<protein>
    <recommendedName>
        <fullName evidence="6">MSP domain-containing protein</fullName>
    </recommendedName>
</protein>
<dbReference type="InterPro" id="IPR000535">
    <property type="entry name" value="MSP_dom"/>
</dbReference>
<dbReference type="GO" id="GO:0090158">
    <property type="term" value="P:endoplasmic reticulum membrane organization"/>
    <property type="evidence" value="ECO:0007669"/>
    <property type="project" value="TreeGrafter"/>
</dbReference>
<evidence type="ECO:0000256" key="3">
    <source>
        <dbReference type="ARBA" id="ARBA00022692"/>
    </source>
</evidence>
<keyword evidence="4" id="KW-1133">Transmembrane helix</keyword>
<proteinExistence type="inferred from homology"/>
<dbReference type="PANTHER" id="PTHR10809">
    <property type="entry name" value="VESICLE-ASSOCIATED MEMBRANE PROTEIN-ASSOCIATED PROTEIN"/>
    <property type="match status" value="1"/>
</dbReference>
<comment type="similarity">
    <text evidence="2">Belongs to the VAMP-associated protein (VAP) (TC 9.B.17) family.</text>
</comment>